<reference evidence="4 5" key="1">
    <citation type="submission" date="2016-01" db="EMBL/GenBank/DDBJ databases">
        <title>The new phylogeny of the genus Mycobacterium.</title>
        <authorList>
            <person name="Tarcisio F."/>
            <person name="Conor M."/>
            <person name="Antonella G."/>
            <person name="Elisabetta G."/>
            <person name="Giulia F.S."/>
            <person name="Sara T."/>
            <person name="Anna F."/>
            <person name="Clotilde B."/>
            <person name="Roberto B."/>
            <person name="Veronica D.S."/>
            <person name="Fabio R."/>
            <person name="Monica P."/>
            <person name="Olivier J."/>
            <person name="Enrico T."/>
            <person name="Nicola S."/>
        </authorList>
    </citation>
    <scope>NUCLEOTIDE SEQUENCE [LARGE SCALE GENOMIC DNA]</scope>
    <source>
        <strain evidence="4 5">DSM 45541</strain>
    </source>
</reference>
<accession>A0A1X1X2S1</accession>
<dbReference type="SUPFAM" id="SSF52091">
    <property type="entry name" value="SpoIIaa-like"/>
    <property type="match status" value="1"/>
</dbReference>
<dbReference type="GO" id="GO:0043856">
    <property type="term" value="F:anti-sigma factor antagonist activity"/>
    <property type="evidence" value="ECO:0007669"/>
    <property type="project" value="InterPro"/>
</dbReference>
<evidence type="ECO:0000313" key="5">
    <source>
        <dbReference type="Proteomes" id="UP000193622"/>
    </source>
</evidence>
<comment type="similarity">
    <text evidence="1 2">Belongs to the anti-sigma-factor antagonist family.</text>
</comment>
<dbReference type="CDD" id="cd07043">
    <property type="entry name" value="STAS_anti-anti-sigma_factors"/>
    <property type="match status" value="1"/>
</dbReference>
<protein>
    <recommendedName>
        <fullName evidence="2">Anti-sigma factor antagonist</fullName>
    </recommendedName>
</protein>
<evidence type="ECO:0000256" key="1">
    <source>
        <dbReference type="ARBA" id="ARBA00009013"/>
    </source>
</evidence>
<dbReference type="InterPro" id="IPR003658">
    <property type="entry name" value="Anti-sigma_ant"/>
</dbReference>
<name>A0A1X1X2S1_MYCIR</name>
<dbReference type="Pfam" id="PF01740">
    <property type="entry name" value="STAS"/>
    <property type="match status" value="1"/>
</dbReference>
<evidence type="ECO:0000313" key="4">
    <source>
        <dbReference type="EMBL" id="ORV93176.1"/>
    </source>
</evidence>
<proteinExistence type="inferred from homology"/>
<dbReference type="PANTHER" id="PTHR33495:SF2">
    <property type="entry name" value="ANTI-SIGMA FACTOR ANTAGONIST TM_1081-RELATED"/>
    <property type="match status" value="1"/>
</dbReference>
<dbReference type="InterPro" id="IPR002645">
    <property type="entry name" value="STAS_dom"/>
</dbReference>
<organism evidence="4 5">
    <name type="scientific">Mycolicibacterium iranicum</name>
    <name type="common">Mycobacterium iranicum</name>
    <dbReference type="NCBI Taxonomy" id="912594"/>
    <lineage>
        <taxon>Bacteria</taxon>
        <taxon>Bacillati</taxon>
        <taxon>Actinomycetota</taxon>
        <taxon>Actinomycetes</taxon>
        <taxon>Mycobacteriales</taxon>
        <taxon>Mycobacteriaceae</taxon>
        <taxon>Mycolicibacterium</taxon>
    </lineage>
</organism>
<comment type="caution">
    <text evidence="4">The sequence shown here is derived from an EMBL/GenBank/DDBJ whole genome shotgun (WGS) entry which is preliminary data.</text>
</comment>
<dbReference type="AlphaFoldDB" id="A0A1X1X2S1"/>
<gene>
    <name evidence="4" type="ORF">AWC12_01675</name>
</gene>
<evidence type="ECO:0000259" key="3">
    <source>
        <dbReference type="PROSITE" id="PS50801"/>
    </source>
</evidence>
<dbReference type="PANTHER" id="PTHR33495">
    <property type="entry name" value="ANTI-SIGMA FACTOR ANTAGONIST TM_1081-RELATED-RELATED"/>
    <property type="match status" value="1"/>
</dbReference>
<dbReference type="InterPro" id="IPR036513">
    <property type="entry name" value="STAS_dom_sf"/>
</dbReference>
<dbReference type="EMBL" id="LQPC01000002">
    <property type="protein sequence ID" value="ORV93176.1"/>
    <property type="molecule type" value="Genomic_DNA"/>
</dbReference>
<dbReference type="Proteomes" id="UP000193622">
    <property type="component" value="Unassembled WGS sequence"/>
</dbReference>
<sequence>MRERVGLLEIVQDVHDGAVVVRAGGEVDSRTVDSLSEALTAAVAEAVTRPARVLVVELDGVTYFGSAGLNALLNCSEKARAEGVAVRVVATGAEVLRPIEVTKINTVLPPYRSLGEALAVTDETQ</sequence>
<dbReference type="Gene3D" id="3.30.750.24">
    <property type="entry name" value="STAS domain"/>
    <property type="match status" value="1"/>
</dbReference>
<dbReference type="PROSITE" id="PS50801">
    <property type="entry name" value="STAS"/>
    <property type="match status" value="1"/>
</dbReference>
<evidence type="ECO:0000256" key="2">
    <source>
        <dbReference type="RuleBase" id="RU003749"/>
    </source>
</evidence>
<dbReference type="NCBIfam" id="TIGR00377">
    <property type="entry name" value="ant_ant_sig"/>
    <property type="match status" value="1"/>
</dbReference>
<feature type="domain" description="STAS" evidence="3">
    <location>
        <begin position="8"/>
        <end position="121"/>
    </location>
</feature>